<reference evidence="2 3" key="1">
    <citation type="submission" date="2024-01" db="EMBL/GenBank/DDBJ databases">
        <title>The genomes of 5 underutilized Papilionoideae crops provide insights into root nodulation and disease resistanc.</title>
        <authorList>
            <person name="Jiang F."/>
        </authorList>
    </citation>
    <scope>NUCLEOTIDE SEQUENCE [LARGE SCALE GENOMIC DNA]</scope>
    <source>
        <strain evidence="2">DUOXIRENSHENG_FW03</strain>
        <tissue evidence="2">Leaves</tissue>
    </source>
</reference>
<protein>
    <submittedName>
        <fullName evidence="2">Uncharacterized protein</fullName>
    </submittedName>
</protein>
<proteinExistence type="predicted"/>
<dbReference type="AlphaFoldDB" id="A0AAN9T5F9"/>
<keyword evidence="3" id="KW-1185">Reference proteome</keyword>
<evidence type="ECO:0000313" key="2">
    <source>
        <dbReference type="EMBL" id="KAK7406692.1"/>
    </source>
</evidence>
<sequence length="113" mass="13150">MRLFLIFKRRDFDGVADLGCQTNLNKKSFIGFGRDRTGVARDLFLVWCVLCLFSFAFYYYLSVASLLITTLDRRDTSEDSLQHLLNKVLSVNLHTFERVTISILHKKIHGYLL</sequence>
<name>A0AAN9T5F9_PSOTE</name>
<evidence type="ECO:0000256" key="1">
    <source>
        <dbReference type="SAM" id="Phobius"/>
    </source>
</evidence>
<feature type="transmembrane region" description="Helical" evidence="1">
    <location>
        <begin position="43"/>
        <end position="61"/>
    </location>
</feature>
<keyword evidence="1" id="KW-0472">Membrane</keyword>
<accession>A0AAN9T5F9</accession>
<dbReference type="EMBL" id="JAYMYS010000002">
    <property type="protein sequence ID" value="KAK7406692.1"/>
    <property type="molecule type" value="Genomic_DNA"/>
</dbReference>
<keyword evidence="1" id="KW-0812">Transmembrane</keyword>
<organism evidence="2 3">
    <name type="scientific">Psophocarpus tetragonolobus</name>
    <name type="common">Winged bean</name>
    <name type="synonym">Dolichos tetragonolobus</name>
    <dbReference type="NCBI Taxonomy" id="3891"/>
    <lineage>
        <taxon>Eukaryota</taxon>
        <taxon>Viridiplantae</taxon>
        <taxon>Streptophyta</taxon>
        <taxon>Embryophyta</taxon>
        <taxon>Tracheophyta</taxon>
        <taxon>Spermatophyta</taxon>
        <taxon>Magnoliopsida</taxon>
        <taxon>eudicotyledons</taxon>
        <taxon>Gunneridae</taxon>
        <taxon>Pentapetalae</taxon>
        <taxon>rosids</taxon>
        <taxon>fabids</taxon>
        <taxon>Fabales</taxon>
        <taxon>Fabaceae</taxon>
        <taxon>Papilionoideae</taxon>
        <taxon>50 kb inversion clade</taxon>
        <taxon>NPAAA clade</taxon>
        <taxon>indigoferoid/millettioid clade</taxon>
        <taxon>Phaseoleae</taxon>
        <taxon>Psophocarpus</taxon>
    </lineage>
</organism>
<keyword evidence="1" id="KW-1133">Transmembrane helix</keyword>
<comment type="caution">
    <text evidence="2">The sequence shown here is derived from an EMBL/GenBank/DDBJ whole genome shotgun (WGS) entry which is preliminary data.</text>
</comment>
<gene>
    <name evidence="2" type="ORF">VNO78_08322</name>
</gene>
<dbReference type="Proteomes" id="UP001386955">
    <property type="component" value="Unassembled WGS sequence"/>
</dbReference>
<evidence type="ECO:0000313" key="3">
    <source>
        <dbReference type="Proteomes" id="UP001386955"/>
    </source>
</evidence>